<sequence length="40" mass="4813">MSNTTATNLSKQCPKCKHFVLRWRDTCYNCEYKFRKGKPK</sequence>
<keyword evidence="2" id="KW-1185">Reference proteome</keyword>
<dbReference type="KEGG" id="vg:18505007"/>
<evidence type="ECO:0000313" key="1">
    <source>
        <dbReference type="EMBL" id="AHI60000.1"/>
    </source>
</evidence>
<gene>
    <name evidence="1" type="ORF">IME_AB3_01</name>
</gene>
<dbReference type="RefSeq" id="YP_009008505.1">
    <property type="nucleotide sequence ID" value="NC_023590.1"/>
</dbReference>
<dbReference type="EMBL" id="KF811200">
    <property type="protein sequence ID" value="AHI60000.1"/>
    <property type="molecule type" value="Genomic_DNA"/>
</dbReference>
<organism evidence="1 2">
    <name type="scientific">Acinetobacter phage IMEAB3</name>
    <dbReference type="NCBI Taxonomy" id="1458669"/>
    <lineage>
        <taxon>Viruses</taxon>
        <taxon>Duplodnaviria</taxon>
        <taxon>Heunggongvirae</taxon>
        <taxon>Uroviricota</taxon>
        <taxon>Caudoviricetes</taxon>
        <taxon>Lokivirus</taxon>
        <taxon>Lokivirus IMEAB3</taxon>
    </lineage>
</organism>
<dbReference type="GeneID" id="18505007"/>
<evidence type="ECO:0000313" key="2">
    <source>
        <dbReference type="Proteomes" id="UP000019304"/>
    </source>
</evidence>
<protein>
    <submittedName>
        <fullName evidence="1">Uncharacterized protein</fullName>
    </submittedName>
</protein>
<accession>W6ASB9</accession>
<dbReference type="Proteomes" id="UP000019304">
    <property type="component" value="Segment"/>
</dbReference>
<proteinExistence type="predicted"/>
<reference evidence="1 2" key="1">
    <citation type="submission" date="2013-11" db="EMBL/GenBank/DDBJ databases">
        <authorList>
            <person name="Peng F."/>
            <person name="Bai C."/>
            <person name="Tong Y."/>
            <person name="Mi Z."/>
            <person name="An X."/>
            <person name="Yuan X."/>
            <person name="Niu W."/>
            <person name="Hua Y."/>
            <person name="Li S."/>
            <person name="Fan H."/>
            <person name="Li Y."/>
            <person name="Pei G."/>
        </authorList>
    </citation>
    <scope>NUCLEOTIDE SEQUENCE [LARGE SCALE GENOMIC DNA]</scope>
</reference>
<name>W6ASB9_9CAUD</name>